<gene>
    <name evidence="7" type="ORF">UC8_52800</name>
</gene>
<dbReference type="RefSeq" id="WP_084426071.1">
    <property type="nucleotide sequence ID" value="NZ_CP042914.1"/>
</dbReference>
<feature type="chain" id="PRO_5022735707" evidence="5">
    <location>
        <begin position="25"/>
        <end position="438"/>
    </location>
</feature>
<name>A0A5B9QW06_9BACT</name>
<keyword evidence="3 4" id="KW-0408">Iron</keyword>
<dbReference type="Gene3D" id="1.10.760.10">
    <property type="entry name" value="Cytochrome c-like domain"/>
    <property type="match status" value="2"/>
</dbReference>
<reference evidence="7 8" key="1">
    <citation type="submission" date="2019-08" db="EMBL/GenBank/DDBJ databases">
        <title>Deep-cultivation of Planctomycetes and their phenomic and genomic characterization uncovers novel biology.</title>
        <authorList>
            <person name="Wiegand S."/>
            <person name="Jogler M."/>
            <person name="Boedeker C."/>
            <person name="Pinto D."/>
            <person name="Vollmers J."/>
            <person name="Rivas-Marin E."/>
            <person name="Kohn T."/>
            <person name="Peeters S.H."/>
            <person name="Heuer A."/>
            <person name="Rast P."/>
            <person name="Oberbeckmann S."/>
            <person name="Bunk B."/>
            <person name="Jeske O."/>
            <person name="Meyerdierks A."/>
            <person name="Storesund J.E."/>
            <person name="Kallscheuer N."/>
            <person name="Luecker S."/>
            <person name="Lage O.M."/>
            <person name="Pohl T."/>
            <person name="Merkel B.J."/>
            <person name="Hornburger P."/>
            <person name="Mueller R.-W."/>
            <person name="Bruemmer F."/>
            <person name="Labrenz M."/>
            <person name="Spormann A.M."/>
            <person name="Op den Camp H."/>
            <person name="Overmann J."/>
            <person name="Amann R."/>
            <person name="Jetten M.S.M."/>
            <person name="Mascher T."/>
            <person name="Medema M.H."/>
            <person name="Devos D.P."/>
            <person name="Kaster A.-K."/>
            <person name="Ovreas L."/>
            <person name="Rohde M."/>
            <person name="Galperin M.Y."/>
            <person name="Jogler C."/>
        </authorList>
    </citation>
    <scope>NUCLEOTIDE SEQUENCE [LARGE SCALE GENOMIC DNA]</scope>
    <source>
        <strain evidence="7 8">UC8</strain>
    </source>
</reference>
<feature type="domain" description="Cytochrome c" evidence="6">
    <location>
        <begin position="284"/>
        <end position="414"/>
    </location>
</feature>
<dbReference type="PROSITE" id="PS51007">
    <property type="entry name" value="CYTC"/>
    <property type="match status" value="2"/>
</dbReference>
<dbReference type="InterPro" id="IPR036909">
    <property type="entry name" value="Cyt_c-like_dom_sf"/>
</dbReference>
<dbReference type="GO" id="GO:0009055">
    <property type="term" value="F:electron transfer activity"/>
    <property type="evidence" value="ECO:0007669"/>
    <property type="project" value="InterPro"/>
</dbReference>
<organism evidence="7 8">
    <name type="scientific">Roseimaritima ulvae</name>
    <dbReference type="NCBI Taxonomy" id="980254"/>
    <lineage>
        <taxon>Bacteria</taxon>
        <taxon>Pseudomonadati</taxon>
        <taxon>Planctomycetota</taxon>
        <taxon>Planctomycetia</taxon>
        <taxon>Pirellulales</taxon>
        <taxon>Pirellulaceae</taxon>
        <taxon>Roseimaritima</taxon>
    </lineage>
</organism>
<evidence type="ECO:0000256" key="5">
    <source>
        <dbReference type="SAM" id="SignalP"/>
    </source>
</evidence>
<dbReference type="OrthoDB" id="9808312at2"/>
<dbReference type="GO" id="GO:0020037">
    <property type="term" value="F:heme binding"/>
    <property type="evidence" value="ECO:0007669"/>
    <property type="project" value="InterPro"/>
</dbReference>
<evidence type="ECO:0000259" key="6">
    <source>
        <dbReference type="PROSITE" id="PS51007"/>
    </source>
</evidence>
<dbReference type="Pfam" id="PF00034">
    <property type="entry name" value="Cytochrom_C"/>
    <property type="match status" value="2"/>
</dbReference>
<evidence type="ECO:0000313" key="7">
    <source>
        <dbReference type="EMBL" id="QEG43234.1"/>
    </source>
</evidence>
<dbReference type="SUPFAM" id="SSF46626">
    <property type="entry name" value="Cytochrome c"/>
    <property type="match status" value="2"/>
</dbReference>
<keyword evidence="8" id="KW-1185">Reference proteome</keyword>
<feature type="signal peptide" evidence="5">
    <location>
        <begin position="1"/>
        <end position="24"/>
    </location>
</feature>
<dbReference type="GO" id="GO:0046872">
    <property type="term" value="F:metal ion binding"/>
    <property type="evidence" value="ECO:0007669"/>
    <property type="project" value="UniProtKB-KW"/>
</dbReference>
<dbReference type="KEGG" id="rul:UC8_52800"/>
<keyword evidence="1 4" id="KW-0349">Heme</keyword>
<dbReference type="AlphaFoldDB" id="A0A5B9QW06"/>
<dbReference type="EMBL" id="CP042914">
    <property type="protein sequence ID" value="QEG43234.1"/>
    <property type="molecule type" value="Genomic_DNA"/>
</dbReference>
<evidence type="ECO:0000256" key="2">
    <source>
        <dbReference type="ARBA" id="ARBA00022723"/>
    </source>
</evidence>
<evidence type="ECO:0000256" key="1">
    <source>
        <dbReference type="ARBA" id="ARBA00022617"/>
    </source>
</evidence>
<keyword evidence="5" id="KW-0732">Signal</keyword>
<feature type="domain" description="Cytochrome c" evidence="6">
    <location>
        <begin position="95"/>
        <end position="191"/>
    </location>
</feature>
<evidence type="ECO:0000313" key="8">
    <source>
        <dbReference type="Proteomes" id="UP000325286"/>
    </source>
</evidence>
<evidence type="ECO:0000256" key="4">
    <source>
        <dbReference type="PROSITE-ProRule" id="PRU00433"/>
    </source>
</evidence>
<evidence type="ECO:0000256" key="3">
    <source>
        <dbReference type="ARBA" id="ARBA00023004"/>
    </source>
</evidence>
<sequence length="438" mass="46998" precursor="true">MQCSFYLLRPLSLACLLVAAVLLAGCDHPPAPFAANDVERLKWEHQTGVPLDQAQQDVEAALTRLFGTPDKPVVPASLQRLVDAKRIERAAGAVSSTEDGQHFGLFREHCAVCHGLSGNGRGPAAAMQNPYPRDFRLGIVKFKSTPRGKPPTRGDLMRTIVAGEPGTSMPSFAAVPEEDREALVDYVIYLSARGQLQRELFALAANEYDYGEEPLPIDERLFAAEAETERPGLFAEQLQAAEQMLEPIVNSWADAEQSVIDVPEVPPYVGRQAATGDTQAEHSASVTRGQALFHGGIANCVGCHGPAGNGAATTFDFDDWTKDWTTRIGITPDDRAAVKPFRDAGALRPRAARPRNLQLGAFHGGSDPALLYTRIAHGIDGTPMPAVTIVDQPSGVGLTESQVWDLVNYVLSLSPSDVAAMKAEDVVLPASEMTGDAL</sequence>
<keyword evidence="2 4" id="KW-0479">Metal-binding</keyword>
<protein>
    <submittedName>
        <fullName evidence="7">Cytochrome c</fullName>
    </submittedName>
</protein>
<dbReference type="InterPro" id="IPR009056">
    <property type="entry name" value="Cyt_c-like_dom"/>
</dbReference>
<accession>A0A5B9QW06</accession>
<proteinExistence type="predicted"/>
<dbReference type="Proteomes" id="UP000325286">
    <property type="component" value="Chromosome"/>
</dbReference>